<protein>
    <recommendedName>
        <fullName evidence="4">Cyclic nucleotide-binding domain-containing protein</fullName>
    </recommendedName>
</protein>
<evidence type="ECO:0008006" key="4">
    <source>
        <dbReference type="Google" id="ProtNLM"/>
    </source>
</evidence>
<accession>A0ABP0NAG8</accession>
<organism evidence="2 3">
    <name type="scientific">Durusdinium trenchii</name>
    <dbReference type="NCBI Taxonomy" id="1381693"/>
    <lineage>
        <taxon>Eukaryota</taxon>
        <taxon>Sar</taxon>
        <taxon>Alveolata</taxon>
        <taxon>Dinophyceae</taxon>
        <taxon>Suessiales</taxon>
        <taxon>Symbiodiniaceae</taxon>
        <taxon>Durusdinium</taxon>
    </lineage>
</organism>
<gene>
    <name evidence="2" type="ORF">SCF082_LOCUS31947</name>
</gene>
<feature type="compositionally biased region" description="Basic and acidic residues" evidence="1">
    <location>
        <begin position="50"/>
        <end position="63"/>
    </location>
</feature>
<dbReference type="Proteomes" id="UP001642464">
    <property type="component" value="Unassembled WGS sequence"/>
</dbReference>
<evidence type="ECO:0000313" key="3">
    <source>
        <dbReference type="Proteomes" id="UP001642464"/>
    </source>
</evidence>
<feature type="non-terminal residue" evidence="2">
    <location>
        <position position="1"/>
    </location>
</feature>
<keyword evidence="3" id="KW-1185">Reference proteome</keyword>
<feature type="compositionally biased region" description="Basic residues" evidence="1">
    <location>
        <begin position="64"/>
        <end position="75"/>
    </location>
</feature>
<proteinExistence type="predicted"/>
<evidence type="ECO:0000256" key="1">
    <source>
        <dbReference type="SAM" id="MobiDB-lite"/>
    </source>
</evidence>
<evidence type="ECO:0000313" key="2">
    <source>
        <dbReference type="EMBL" id="CAK9060778.1"/>
    </source>
</evidence>
<name>A0ABP0NAG8_9DINO</name>
<dbReference type="EMBL" id="CAXAMM010027424">
    <property type="protein sequence ID" value="CAK9060778.1"/>
    <property type="molecule type" value="Genomic_DNA"/>
</dbReference>
<comment type="caution">
    <text evidence="2">The sequence shown here is derived from an EMBL/GenBank/DDBJ whole genome shotgun (WGS) entry which is preliminary data.</text>
</comment>
<sequence>AWEPRWLLPGETIVADEEPDADFVFVLVHGSCVVLLEDREIENVGQGETDETREMREMREMRQKRNGPKRNKITR</sequence>
<feature type="region of interest" description="Disordered" evidence="1">
    <location>
        <begin position="45"/>
        <end position="75"/>
    </location>
</feature>
<reference evidence="2 3" key="1">
    <citation type="submission" date="2024-02" db="EMBL/GenBank/DDBJ databases">
        <authorList>
            <person name="Chen Y."/>
            <person name="Shah S."/>
            <person name="Dougan E. K."/>
            <person name="Thang M."/>
            <person name="Chan C."/>
        </authorList>
    </citation>
    <scope>NUCLEOTIDE SEQUENCE [LARGE SCALE GENOMIC DNA]</scope>
</reference>